<dbReference type="Gene3D" id="3.10.310.10">
    <property type="entry name" value="Diaminopimelate Epimerase, Chain A, domain 1"/>
    <property type="match status" value="1"/>
</dbReference>
<name>A0AAD3HGB0_9CHLO</name>
<dbReference type="PANTHER" id="PTHR13774:SF17">
    <property type="entry name" value="PHENAZINE BIOSYNTHESIS-LIKE DOMAIN-CONTAINING PROTEIN"/>
    <property type="match status" value="1"/>
</dbReference>
<dbReference type="InterPro" id="IPR003719">
    <property type="entry name" value="Phenazine_PhzF-like"/>
</dbReference>
<organism evidence="4 5">
    <name type="scientific">Astrephomene gubernaculifera</name>
    <dbReference type="NCBI Taxonomy" id="47775"/>
    <lineage>
        <taxon>Eukaryota</taxon>
        <taxon>Viridiplantae</taxon>
        <taxon>Chlorophyta</taxon>
        <taxon>core chlorophytes</taxon>
        <taxon>Chlorophyceae</taxon>
        <taxon>CS clade</taxon>
        <taxon>Chlamydomonadales</taxon>
        <taxon>Astrephomenaceae</taxon>
        <taxon>Astrephomene</taxon>
    </lineage>
</organism>
<dbReference type="AlphaFoldDB" id="A0AAD3HGB0"/>
<comment type="caution">
    <text evidence="4">The sequence shown here is derived from an EMBL/GenBank/DDBJ whole genome shotgun (WGS) entry which is preliminary data.</text>
</comment>
<comment type="similarity">
    <text evidence="1">Belongs to the PhzF family.</text>
</comment>
<protein>
    <submittedName>
        <fullName evidence="4">Uncharacterized protein</fullName>
    </submittedName>
</protein>
<gene>
    <name evidence="4" type="ORF">Agub_g48</name>
</gene>
<dbReference type="GO" id="GO:0016853">
    <property type="term" value="F:isomerase activity"/>
    <property type="evidence" value="ECO:0007669"/>
    <property type="project" value="UniProtKB-KW"/>
</dbReference>
<reference evidence="4 5" key="1">
    <citation type="journal article" date="2021" name="Sci. Rep.">
        <title>Genome sequencing of the multicellular alga Astrephomene provides insights into convergent evolution of germ-soma differentiation.</title>
        <authorList>
            <person name="Yamashita S."/>
            <person name="Yamamoto K."/>
            <person name="Matsuzaki R."/>
            <person name="Suzuki S."/>
            <person name="Yamaguchi H."/>
            <person name="Hirooka S."/>
            <person name="Minakuchi Y."/>
            <person name="Miyagishima S."/>
            <person name="Kawachi M."/>
            <person name="Toyoda A."/>
            <person name="Nozaki H."/>
        </authorList>
    </citation>
    <scope>NUCLEOTIDE SEQUENCE [LARGE SCALE GENOMIC DNA]</scope>
    <source>
        <strain evidence="4 5">NIES-4017</strain>
    </source>
</reference>
<keyword evidence="3" id="KW-1133">Transmembrane helix</keyword>
<dbReference type="Pfam" id="PF02567">
    <property type="entry name" value="PhzC-PhzF"/>
    <property type="match status" value="1"/>
</dbReference>
<keyword evidence="3" id="KW-0812">Transmembrane</keyword>
<evidence type="ECO:0000256" key="1">
    <source>
        <dbReference type="ARBA" id="ARBA00008270"/>
    </source>
</evidence>
<feature type="transmembrane region" description="Helical" evidence="3">
    <location>
        <begin position="121"/>
        <end position="142"/>
    </location>
</feature>
<evidence type="ECO:0000313" key="5">
    <source>
        <dbReference type="Proteomes" id="UP001054857"/>
    </source>
</evidence>
<keyword evidence="2" id="KW-0413">Isomerase</keyword>
<keyword evidence="3" id="KW-0472">Membrane</keyword>
<evidence type="ECO:0000313" key="4">
    <source>
        <dbReference type="EMBL" id="GFR39588.1"/>
    </source>
</evidence>
<dbReference type="SUPFAM" id="SSF54506">
    <property type="entry name" value="Diaminopimelate epimerase-like"/>
    <property type="match status" value="1"/>
</dbReference>
<proteinExistence type="inferred from homology"/>
<dbReference type="Proteomes" id="UP001054857">
    <property type="component" value="Unassembled WGS sequence"/>
</dbReference>
<dbReference type="PANTHER" id="PTHR13774">
    <property type="entry name" value="PHENAZINE BIOSYNTHESIS PROTEIN"/>
    <property type="match status" value="1"/>
</dbReference>
<evidence type="ECO:0000256" key="2">
    <source>
        <dbReference type="ARBA" id="ARBA00023235"/>
    </source>
</evidence>
<dbReference type="GO" id="GO:0005737">
    <property type="term" value="C:cytoplasm"/>
    <property type="evidence" value="ECO:0007669"/>
    <property type="project" value="TreeGrafter"/>
</dbReference>
<dbReference type="EMBL" id="BMAR01000001">
    <property type="protein sequence ID" value="GFR39588.1"/>
    <property type="molecule type" value="Genomic_DNA"/>
</dbReference>
<accession>A0AAD3HGB0</accession>
<sequence length="150" mass="16407">MSRDDMKQLPIYVVDAFSSRPFSGNPAAVCMLATGVQLTDDMRQRIAAEMNHSETAFVEPVCPSLQSFAYLLQTISAIEVRHRAAAPSSHFVIATSTHRPCPNVHHIALVPIHQALTPSRWSITLASMILSPVWFFLFTLLLSSSSAGGI</sequence>
<evidence type="ECO:0000256" key="3">
    <source>
        <dbReference type="SAM" id="Phobius"/>
    </source>
</evidence>
<keyword evidence="5" id="KW-1185">Reference proteome</keyword>